<accession>A0AAD8A1V7</accession>
<dbReference type="Proteomes" id="UP001233999">
    <property type="component" value="Unassembled WGS sequence"/>
</dbReference>
<evidence type="ECO:0000313" key="4">
    <source>
        <dbReference type="Proteomes" id="UP001233999"/>
    </source>
</evidence>
<comment type="caution">
    <text evidence="3">The sequence shown here is derived from an EMBL/GenBank/DDBJ whole genome shotgun (WGS) entry which is preliminary data.</text>
</comment>
<feature type="non-terminal residue" evidence="3">
    <location>
        <position position="1"/>
    </location>
</feature>
<proteinExistence type="predicted"/>
<evidence type="ECO:0000313" key="3">
    <source>
        <dbReference type="EMBL" id="KAJ9590853.1"/>
    </source>
</evidence>
<gene>
    <name evidence="3" type="ORF">L9F63_016097</name>
</gene>
<keyword evidence="4" id="KW-1185">Reference proteome</keyword>
<keyword evidence="1" id="KW-0175">Coiled coil</keyword>
<evidence type="ECO:0000256" key="1">
    <source>
        <dbReference type="SAM" id="Coils"/>
    </source>
</evidence>
<dbReference type="AlphaFoldDB" id="A0AAD8A1V7"/>
<dbReference type="EMBL" id="JASPKZ010004187">
    <property type="protein sequence ID" value="KAJ9590853.1"/>
    <property type="molecule type" value="Genomic_DNA"/>
</dbReference>
<feature type="region of interest" description="Disordered" evidence="2">
    <location>
        <begin position="169"/>
        <end position="197"/>
    </location>
</feature>
<feature type="coiled-coil region" evidence="1">
    <location>
        <begin position="75"/>
        <end position="127"/>
    </location>
</feature>
<protein>
    <submittedName>
        <fullName evidence="3">Uncharacterized protein</fullName>
    </submittedName>
</protein>
<name>A0AAD8A1V7_DIPPU</name>
<organism evidence="3 4">
    <name type="scientific">Diploptera punctata</name>
    <name type="common">Pacific beetle cockroach</name>
    <dbReference type="NCBI Taxonomy" id="6984"/>
    <lineage>
        <taxon>Eukaryota</taxon>
        <taxon>Metazoa</taxon>
        <taxon>Ecdysozoa</taxon>
        <taxon>Arthropoda</taxon>
        <taxon>Hexapoda</taxon>
        <taxon>Insecta</taxon>
        <taxon>Pterygota</taxon>
        <taxon>Neoptera</taxon>
        <taxon>Polyneoptera</taxon>
        <taxon>Dictyoptera</taxon>
        <taxon>Blattodea</taxon>
        <taxon>Blaberoidea</taxon>
        <taxon>Blaberidae</taxon>
        <taxon>Diplopterinae</taxon>
        <taxon>Diploptera</taxon>
    </lineage>
</organism>
<evidence type="ECO:0000256" key="2">
    <source>
        <dbReference type="SAM" id="MobiDB-lite"/>
    </source>
</evidence>
<reference evidence="3" key="2">
    <citation type="submission" date="2023-05" db="EMBL/GenBank/DDBJ databases">
        <authorList>
            <person name="Fouks B."/>
        </authorList>
    </citation>
    <scope>NUCLEOTIDE SEQUENCE</scope>
    <source>
        <strain evidence="3">Stay&amp;Tobe</strain>
        <tissue evidence="3">Testes</tissue>
    </source>
</reference>
<reference evidence="3" key="1">
    <citation type="journal article" date="2023" name="IScience">
        <title>Live-bearing cockroach genome reveals convergent evolutionary mechanisms linked to viviparity in insects and beyond.</title>
        <authorList>
            <person name="Fouks B."/>
            <person name="Harrison M.C."/>
            <person name="Mikhailova A.A."/>
            <person name="Marchal E."/>
            <person name="English S."/>
            <person name="Carruthers M."/>
            <person name="Jennings E.C."/>
            <person name="Chiamaka E.L."/>
            <person name="Frigard R.A."/>
            <person name="Pippel M."/>
            <person name="Attardo G.M."/>
            <person name="Benoit J.B."/>
            <person name="Bornberg-Bauer E."/>
            <person name="Tobe S.S."/>
        </authorList>
    </citation>
    <scope>NUCLEOTIDE SEQUENCE</scope>
    <source>
        <strain evidence="3">Stay&amp;Tobe</strain>
    </source>
</reference>
<feature type="compositionally biased region" description="Basic and acidic residues" evidence="2">
    <location>
        <begin position="169"/>
        <end position="188"/>
    </location>
</feature>
<sequence>MEVNFDPQDCDEVIEKPLKWNKEKLKDLWISLLNLEAVSKACEDVELQGILLLLETIFSIFRNLKNKHDTTASKYKLMKNELDTTKEQLHHVREDLKRCKNMSCERCLELEKELLTLKKKQENNENRIKSIVNILNMKSPSEDFDSSSQADPVVAKAFNLVSQMLLGDERKIRTKRERQDSSGSEHMRTPGKKKKKLNRDILNLKGTNLLLNEEIIVPETLPAVEEKNSCLRNECVPETLDCVEGIMHMNNMKHNNNNLDGIETTPKKQSTLIAEADSPILGNNNKKSACLSSHIIFSPQKDSSDECTLTYEPVKTPVASALETKSPSLLKPQITTSSIVEPEMSQESKAKKNVKVETNLTVIVNNTKETVKRTKADYWKLQSLHSSSVEGGNRKLKQTKLSLARYPKKNDLSTLKEFNGGIRQSRNEGNFFGDRINGDCDEDTSLQLAIQESLNGKENLEEIIAGNLSNDFTEDDEDFVFQSPEARVKKVHPRLKNLFN</sequence>